<evidence type="ECO:0000313" key="3">
    <source>
        <dbReference type="EnsemblPlants" id="EMT19514"/>
    </source>
</evidence>
<evidence type="ECO:0000256" key="1">
    <source>
        <dbReference type="SAM" id="MobiDB-lite"/>
    </source>
</evidence>
<feature type="region of interest" description="Disordered" evidence="1">
    <location>
        <begin position="220"/>
        <end position="251"/>
    </location>
</feature>
<dbReference type="InterPro" id="IPR046533">
    <property type="entry name" value="DUF6598"/>
</dbReference>
<evidence type="ECO:0000259" key="2">
    <source>
        <dbReference type="Pfam" id="PF20241"/>
    </source>
</evidence>
<organism evidence="3">
    <name type="scientific">Aegilops tauschii</name>
    <name type="common">Tausch's goatgrass</name>
    <name type="synonym">Aegilops squarrosa</name>
    <dbReference type="NCBI Taxonomy" id="37682"/>
    <lineage>
        <taxon>Eukaryota</taxon>
        <taxon>Viridiplantae</taxon>
        <taxon>Streptophyta</taxon>
        <taxon>Embryophyta</taxon>
        <taxon>Tracheophyta</taxon>
        <taxon>Spermatophyta</taxon>
        <taxon>Magnoliopsida</taxon>
        <taxon>Liliopsida</taxon>
        <taxon>Poales</taxon>
        <taxon>Poaceae</taxon>
        <taxon>BOP clade</taxon>
        <taxon>Pooideae</taxon>
        <taxon>Triticodae</taxon>
        <taxon>Triticeae</taxon>
        <taxon>Triticinae</taxon>
        <taxon>Aegilops</taxon>
    </lineage>
</organism>
<dbReference type="AlphaFoldDB" id="R7WFZ3"/>
<name>R7WFZ3_AEGTA</name>
<sequence>MERGSGKEIDWESWAIKDRMKEMVSVGMERKDVLDSLTPSLSGWRRIHKEESSKSSWMITGKAAKETASELMESSTMELPEKELDNILQGMEELGHRMLSMAYFLRKSGAPSVSFHQASELLSTTYRLQRNSEDFYQDTEAAESKSVENFDPYSEGRSVESESEVEGDDDCGDDDEEIESEVESDDDCYDDDEEIPSEICSLTKYLRFCSRYENKLALIENGDEDKDEDEGEDEDGDEDEDDDEEEEDRPTLEYLEKVIADEQKSFGEEYDCWERVWGSKIGGCGGLEDTTTLSPMFFTHCTPRAIPSPAAIAGRTLLIYSIRILEKKGKTLKWPLKVYGVIVARDTVDRNRNIIFSRSRHNYQKLDKQDSSLCLTGPSRAIFAVDTVDFEVELKINEGAEEDTPLISSCNHLYDSAYYDLNVRQLRPATVDSISSIFIRGCWCDAELTFEQFDTAVQATIVGVHVVEGGWPFKCGCKVACSWSAATRNIGPTSREVVLLDYRGENMDVGSNGYLHLSRNVVPVELQGTLRLVIQAYPEAGCKPVEGHVDFGVQHCQTSNLSCEVDNSTVEVTVAWSLLVKEKLDLLVEGYAAGRD</sequence>
<feature type="compositionally biased region" description="Acidic residues" evidence="1">
    <location>
        <begin position="161"/>
        <end position="193"/>
    </location>
</feature>
<dbReference type="Pfam" id="PF20241">
    <property type="entry name" value="DUF6598"/>
    <property type="match status" value="1"/>
</dbReference>
<feature type="compositionally biased region" description="Acidic residues" evidence="1">
    <location>
        <begin position="221"/>
        <end position="248"/>
    </location>
</feature>
<dbReference type="ExpressionAtlas" id="R7WFZ3">
    <property type="expression patterns" value="baseline"/>
</dbReference>
<accession>R7WFZ3</accession>
<protein>
    <recommendedName>
        <fullName evidence="2">DUF6598 domain-containing protein</fullName>
    </recommendedName>
</protein>
<reference evidence="3" key="1">
    <citation type="submission" date="2015-06" db="UniProtKB">
        <authorList>
            <consortium name="EnsemblPlants"/>
        </authorList>
    </citation>
    <scope>IDENTIFICATION</scope>
</reference>
<feature type="region of interest" description="Disordered" evidence="1">
    <location>
        <begin position="139"/>
        <end position="193"/>
    </location>
</feature>
<feature type="domain" description="DUF6598" evidence="2">
    <location>
        <begin position="317"/>
        <end position="574"/>
    </location>
</feature>
<proteinExistence type="predicted"/>
<dbReference type="EnsemblPlants" id="EMT19514">
    <property type="protein sequence ID" value="EMT19514"/>
    <property type="gene ID" value="F775_25720"/>
</dbReference>
<dbReference type="PANTHER" id="PTHR33065">
    <property type="entry name" value="OS07G0486400 PROTEIN"/>
    <property type="match status" value="1"/>
</dbReference>
<dbReference type="PANTHER" id="PTHR33065:SF218">
    <property type="entry name" value="GENOME ASSEMBLY, CHROMOSOME: II"/>
    <property type="match status" value="1"/>
</dbReference>